<comment type="caution">
    <text evidence="1">The sequence shown here is derived from an EMBL/GenBank/DDBJ whole genome shotgun (WGS) entry which is preliminary data.</text>
</comment>
<gene>
    <name evidence="1" type="ORF">CK203_079051</name>
</gene>
<dbReference type="Proteomes" id="UP000288805">
    <property type="component" value="Unassembled WGS sequence"/>
</dbReference>
<protein>
    <submittedName>
        <fullName evidence="1">Uncharacterized protein</fullName>
    </submittedName>
</protein>
<evidence type="ECO:0000313" key="1">
    <source>
        <dbReference type="EMBL" id="RVW16106.1"/>
    </source>
</evidence>
<dbReference type="EMBL" id="QGNW01002591">
    <property type="protein sequence ID" value="RVW16106.1"/>
    <property type="molecule type" value="Genomic_DNA"/>
</dbReference>
<reference evidence="1 2" key="1">
    <citation type="journal article" date="2018" name="PLoS Genet.">
        <title>Population sequencing reveals clonal diversity and ancestral inbreeding in the grapevine cultivar Chardonnay.</title>
        <authorList>
            <person name="Roach M.J."/>
            <person name="Johnson D.L."/>
            <person name="Bohlmann J."/>
            <person name="van Vuuren H.J."/>
            <person name="Jones S.J."/>
            <person name="Pretorius I.S."/>
            <person name="Schmidt S.A."/>
            <person name="Borneman A.R."/>
        </authorList>
    </citation>
    <scope>NUCLEOTIDE SEQUENCE [LARGE SCALE GENOMIC DNA]</scope>
    <source>
        <strain evidence="2">cv. Chardonnay</strain>
        <tissue evidence="1">Leaf</tissue>
    </source>
</reference>
<name>A0A438BYK7_VITVI</name>
<dbReference type="AlphaFoldDB" id="A0A438BYK7"/>
<proteinExistence type="predicted"/>
<dbReference type="PANTHER" id="PTHR34222:SF99">
    <property type="entry name" value="PROTEIN, PUTATIVE-RELATED"/>
    <property type="match status" value="1"/>
</dbReference>
<evidence type="ECO:0000313" key="2">
    <source>
        <dbReference type="Proteomes" id="UP000288805"/>
    </source>
</evidence>
<dbReference type="PANTHER" id="PTHR34222">
    <property type="entry name" value="GAG_PRE-INTEGRS DOMAIN-CONTAINING PROTEIN"/>
    <property type="match status" value="1"/>
</dbReference>
<sequence length="158" mass="18214">MSDFKRSHGHWWESTSKIHAPETTSRGILQTLESFSSGHNFSSVCRFSNKTREKFHYTHCNGTNHTIDKCYRLHGFPPKNHKKNDKFGANIRTLPETLNFTPEQYQQLLTLFCDGKSEPKVNIVGSLLHKTSFSKHSFINLPNGGYLNEEDNWLKETA</sequence>
<accession>A0A438BYK7</accession>
<organism evidence="1 2">
    <name type="scientific">Vitis vinifera</name>
    <name type="common">Grape</name>
    <dbReference type="NCBI Taxonomy" id="29760"/>
    <lineage>
        <taxon>Eukaryota</taxon>
        <taxon>Viridiplantae</taxon>
        <taxon>Streptophyta</taxon>
        <taxon>Embryophyta</taxon>
        <taxon>Tracheophyta</taxon>
        <taxon>Spermatophyta</taxon>
        <taxon>Magnoliopsida</taxon>
        <taxon>eudicotyledons</taxon>
        <taxon>Gunneridae</taxon>
        <taxon>Pentapetalae</taxon>
        <taxon>rosids</taxon>
        <taxon>Vitales</taxon>
        <taxon>Vitaceae</taxon>
        <taxon>Viteae</taxon>
        <taxon>Vitis</taxon>
    </lineage>
</organism>